<keyword evidence="5" id="KW-0808">Transferase</keyword>
<dbReference type="SUPFAM" id="SSF53383">
    <property type="entry name" value="PLP-dependent transferases"/>
    <property type="match status" value="1"/>
</dbReference>
<name>A0A2G1QRC0_9HYPH</name>
<dbReference type="AlphaFoldDB" id="A0A2G1QRC0"/>
<keyword evidence="6" id="KW-0663">Pyridoxal phosphate</keyword>
<dbReference type="GO" id="GO:0030170">
    <property type="term" value="F:pyridoxal phosphate binding"/>
    <property type="evidence" value="ECO:0007669"/>
    <property type="project" value="InterPro"/>
</dbReference>
<dbReference type="GO" id="GO:0006520">
    <property type="term" value="P:amino acid metabolic process"/>
    <property type="evidence" value="ECO:0007669"/>
    <property type="project" value="InterPro"/>
</dbReference>
<dbReference type="CDD" id="cd00609">
    <property type="entry name" value="AAT_like"/>
    <property type="match status" value="1"/>
</dbReference>
<comment type="catalytic activity">
    <reaction evidence="7">
        <text>L-aspartate + 2-oxoglutarate = oxaloacetate + L-glutamate</text>
        <dbReference type="Rhea" id="RHEA:21824"/>
        <dbReference type="ChEBI" id="CHEBI:16452"/>
        <dbReference type="ChEBI" id="CHEBI:16810"/>
        <dbReference type="ChEBI" id="CHEBI:29985"/>
        <dbReference type="ChEBI" id="CHEBI:29991"/>
        <dbReference type="EC" id="2.6.1.1"/>
    </reaction>
</comment>
<gene>
    <name evidence="9" type="ORF">CSC94_05285</name>
</gene>
<evidence type="ECO:0000256" key="3">
    <source>
        <dbReference type="ARBA" id="ARBA00012753"/>
    </source>
</evidence>
<comment type="similarity">
    <text evidence="2">Belongs to the class-I pyridoxal-phosphate-dependent aminotransferase family.</text>
</comment>
<keyword evidence="10" id="KW-1185">Reference proteome</keyword>
<evidence type="ECO:0000313" key="10">
    <source>
        <dbReference type="Proteomes" id="UP000221168"/>
    </source>
</evidence>
<evidence type="ECO:0000259" key="8">
    <source>
        <dbReference type="Pfam" id="PF00155"/>
    </source>
</evidence>
<comment type="caution">
    <text evidence="9">The sequence shown here is derived from an EMBL/GenBank/DDBJ whole genome shotgun (WGS) entry which is preliminary data.</text>
</comment>
<dbReference type="EMBL" id="PDVP01000002">
    <property type="protein sequence ID" value="PHP68076.1"/>
    <property type="molecule type" value="Genomic_DNA"/>
</dbReference>
<evidence type="ECO:0000256" key="4">
    <source>
        <dbReference type="ARBA" id="ARBA00022576"/>
    </source>
</evidence>
<dbReference type="EC" id="2.6.1.1" evidence="3"/>
<reference evidence="9 10" key="1">
    <citation type="submission" date="2017-10" db="EMBL/GenBank/DDBJ databases">
        <title>Sedimentibacterium mangrovi gen. nov., sp. nov., a novel member of family Phyllobacteriacea isolated from mangrove sediment.</title>
        <authorList>
            <person name="Liao H."/>
            <person name="Tian Y."/>
        </authorList>
    </citation>
    <scope>NUCLEOTIDE SEQUENCE [LARGE SCALE GENOMIC DNA]</scope>
    <source>
        <strain evidence="9 10">X9-2-2</strain>
    </source>
</reference>
<keyword evidence="4" id="KW-0032">Aminotransferase</keyword>
<evidence type="ECO:0000313" key="9">
    <source>
        <dbReference type="EMBL" id="PHP68076.1"/>
    </source>
</evidence>
<evidence type="ECO:0000256" key="1">
    <source>
        <dbReference type="ARBA" id="ARBA00001933"/>
    </source>
</evidence>
<evidence type="ECO:0000256" key="5">
    <source>
        <dbReference type="ARBA" id="ARBA00022679"/>
    </source>
</evidence>
<evidence type="ECO:0000256" key="7">
    <source>
        <dbReference type="ARBA" id="ARBA00049185"/>
    </source>
</evidence>
<dbReference type="Proteomes" id="UP000221168">
    <property type="component" value="Unassembled WGS sequence"/>
</dbReference>
<dbReference type="InterPro" id="IPR015424">
    <property type="entry name" value="PyrdxlP-dep_Trfase"/>
</dbReference>
<dbReference type="InterPro" id="IPR004839">
    <property type="entry name" value="Aminotransferase_I/II_large"/>
</dbReference>
<sequence length="384" mass="41140">MTLHVSRRSAVEPFHAMDVLAEANRMKAAGQPVISMAVGQPGDPAPRAVREAAIRALADGRIGYTDALGLKSLREAIAGHYADHYGVDVSPSRIAVTTGSSAAFNLAFLAMFDPGDRVAITAPGYPAYRNILKALGLEVVEIPLDADGYLKAGQVAAAHAAAPLAGVLFASPANPTGAVIPDAELAAIADLARERSITLISDEIYHRLNFSGHDTTALALDNDITIINSFSKYYCMTGWRIGWMVLPEALVRPIERIGQSLYISAPELSQIAAVEAFNATADLEQVKARYGESRTLLMDALPRLGLPLAAPMDGAFYAYCDVSRYTNDSMAFARSMLSEALVAATPGLDFDPVEGSHTMRFSYAGTPDDMAEALRRLERWLPGR</sequence>
<evidence type="ECO:0000256" key="6">
    <source>
        <dbReference type="ARBA" id="ARBA00022898"/>
    </source>
</evidence>
<comment type="cofactor">
    <cofactor evidence="1">
        <name>pyridoxal 5'-phosphate</name>
        <dbReference type="ChEBI" id="CHEBI:597326"/>
    </cofactor>
</comment>
<dbReference type="OrthoDB" id="9804407at2"/>
<dbReference type="Pfam" id="PF00155">
    <property type="entry name" value="Aminotran_1_2"/>
    <property type="match status" value="1"/>
</dbReference>
<dbReference type="GO" id="GO:0004069">
    <property type="term" value="F:L-aspartate:2-oxoglutarate aminotransferase activity"/>
    <property type="evidence" value="ECO:0007669"/>
    <property type="project" value="UniProtKB-EC"/>
</dbReference>
<organism evidence="9 10">
    <name type="scientific">Zhengella mangrovi</name>
    <dbReference type="NCBI Taxonomy" id="1982044"/>
    <lineage>
        <taxon>Bacteria</taxon>
        <taxon>Pseudomonadati</taxon>
        <taxon>Pseudomonadota</taxon>
        <taxon>Alphaproteobacteria</taxon>
        <taxon>Hyphomicrobiales</taxon>
        <taxon>Notoacmeibacteraceae</taxon>
        <taxon>Zhengella</taxon>
    </lineage>
</organism>
<protein>
    <recommendedName>
        <fullName evidence="3">aspartate transaminase</fullName>
        <ecNumber evidence="3">2.6.1.1</ecNumber>
    </recommendedName>
</protein>
<dbReference type="RefSeq" id="WP_099304518.1">
    <property type="nucleotide sequence ID" value="NZ_PDVP01000002.1"/>
</dbReference>
<accession>A0A2G1QRC0</accession>
<feature type="domain" description="Aminotransferase class I/classII large" evidence="8">
    <location>
        <begin position="32"/>
        <end position="377"/>
    </location>
</feature>
<dbReference type="Gene3D" id="3.40.640.10">
    <property type="entry name" value="Type I PLP-dependent aspartate aminotransferase-like (Major domain)"/>
    <property type="match status" value="1"/>
</dbReference>
<dbReference type="PANTHER" id="PTHR46383">
    <property type="entry name" value="ASPARTATE AMINOTRANSFERASE"/>
    <property type="match status" value="1"/>
</dbReference>
<evidence type="ECO:0000256" key="2">
    <source>
        <dbReference type="ARBA" id="ARBA00007441"/>
    </source>
</evidence>
<dbReference type="InterPro" id="IPR015421">
    <property type="entry name" value="PyrdxlP-dep_Trfase_major"/>
</dbReference>
<dbReference type="PANTHER" id="PTHR46383:SF2">
    <property type="entry name" value="AMINOTRANSFERASE"/>
    <property type="match status" value="1"/>
</dbReference>
<proteinExistence type="inferred from homology"/>
<dbReference type="InterPro" id="IPR050596">
    <property type="entry name" value="AspAT/PAT-like"/>
</dbReference>